<evidence type="ECO:0000313" key="3">
    <source>
        <dbReference type="EMBL" id="KAJ3120128.1"/>
    </source>
</evidence>
<evidence type="ECO:0000256" key="1">
    <source>
        <dbReference type="SAM" id="MobiDB-lite"/>
    </source>
</evidence>
<feature type="chain" id="PRO_5042252544" description="Zonadhesin" evidence="2">
    <location>
        <begin position="20"/>
        <end position="860"/>
    </location>
</feature>
<feature type="compositionally biased region" description="Basic and acidic residues" evidence="1">
    <location>
        <begin position="711"/>
        <end position="721"/>
    </location>
</feature>
<dbReference type="EMBL" id="JADGJH010000991">
    <property type="protein sequence ID" value="KAJ3120128.1"/>
    <property type="molecule type" value="Genomic_DNA"/>
</dbReference>
<organism evidence="3 4">
    <name type="scientific">Physocladia obscura</name>
    <dbReference type="NCBI Taxonomy" id="109957"/>
    <lineage>
        <taxon>Eukaryota</taxon>
        <taxon>Fungi</taxon>
        <taxon>Fungi incertae sedis</taxon>
        <taxon>Chytridiomycota</taxon>
        <taxon>Chytridiomycota incertae sedis</taxon>
        <taxon>Chytridiomycetes</taxon>
        <taxon>Chytridiales</taxon>
        <taxon>Chytriomycetaceae</taxon>
        <taxon>Physocladia</taxon>
    </lineage>
</organism>
<evidence type="ECO:0000256" key="2">
    <source>
        <dbReference type="SAM" id="SignalP"/>
    </source>
</evidence>
<feature type="region of interest" description="Disordered" evidence="1">
    <location>
        <begin position="711"/>
        <end position="732"/>
    </location>
</feature>
<feature type="region of interest" description="Disordered" evidence="1">
    <location>
        <begin position="832"/>
        <end position="860"/>
    </location>
</feature>
<evidence type="ECO:0008006" key="5">
    <source>
        <dbReference type="Google" id="ProtNLM"/>
    </source>
</evidence>
<feature type="signal peptide" evidence="2">
    <location>
        <begin position="1"/>
        <end position="19"/>
    </location>
</feature>
<keyword evidence="2" id="KW-0732">Signal</keyword>
<feature type="compositionally biased region" description="Basic and acidic residues" evidence="1">
    <location>
        <begin position="666"/>
        <end position="678"/>
    </location>
</feature>
<sequence>MIIYAIISILAFQTAASKANTVSLAAHTSSTIAAIKSTIHDSTTIVVIRAASKTTVHATPTIAIQKGPAASHPIALAATIHHLQNSAKQSHINLVHNPNFNVPCSVSDLKDGNKYCISKTAKNFSPWIVGSCSFIPETIQKSCIPDEYEIDYNIFNTATNLDLNPNGPSSVYQDVAIHRDSISTETKGLELKFKLGHQVCGNITFNLLEASLVYYYRVNESGEDDEKILLGRSTFTGIPTWTKHNFAVKINPKGEGFVRITFTSKTPGSCGPLIAEVGLYTTEFDEKEQKGKETIEFYQHNNDDKNAASHHPIAIVNHGENKEKETTAHSLSKILAVTEHLAKTTSIGHISIETKAVKIESLGSLRSHNTIAIALTNKLALNTKSVTHITSTTHTSALQSKIELNAPNKSSTKPSTKTKTSTINKTSITKKISTIAAPIAQRMSAVSLAANLKLPSSYLHTTISAGGNKVANANTETAVKSSTKKSISSNRISITSLAVENKKAVSVASNTKATKSSNTTAFHTTTTSSVVNHEKAISVKKEADGSFASKSLSVAAAVSSKQGSATTIPLNHEQIPGLKIGISPLNSQEKVLHISTETVFVSVNSKSSTKKISTVTTKNTGSSNTPHSAVKVVEHHTTLLPPHSISANTNFLGKDDSKDNHVIHQHEEEKTNEHHQNIESDEETYNSKVSHKIPLYEENDAISRKSHNHENFAAETKRNELNEDENQYSETDNWCHQQYSDNEDKADKTEKINEHRKFSTNHHYNLEDCKHSSIKHKKEEQDNLLYENDRSSTEYEKFRREKKFKKHYWRQKEVGREHNYDDRFEDFQKREYHEVDEREDGNGGDNEHVKRKRRSVGDEL</sequence>
<proteinExistence type="predicted"/>
<gene>
    <name evidence="3" type="ORF">HK100_012932</name>
</gene>
<comment type="caution">
    <text evidence="3">The sequence shown here is derived from an EMBL/GenBank/DDBJ whole genome shotgun (WGS) entry which is preliminary data.</text>
</comment>
<name>A0AAD5XFW7_9FUNG</name>
<accession>A0AAD5XFW7</accession>
<protein>
    <recommendedName>
        <fullName evidence="5">Zonadhesin</fullName>
    </recommendedName>
</protein>
<evidence type="ECO:0000313" key="4">
    <source>
        <dbReference type="Proteomes" id="UP001211907"/>
    </source>
</evidence>
<feature type="region of interest" description="Disordered" evidence="1">
    <location>
        <begin position="666"/>
        <end position="688"/>
    </location>
</feature>
<dbReference type="Proteomes" id="UP001211907">
    <property type="component" value="Unassembled WGS sequence"/>
</dbReference>
<reference evidence="3" key="1">
    <citation type="submission" date="2020-05" db="EMBL/GenBank/DDBJ databases">
        <title>Phylogenomic resolution of chytrid fungi.</title>
        <authorList>
            <person name="Stajich J.E."/>
            <person name="Amses K."/>
            <person name="Simmons R."/>
            <person name="Seto K."/>
            <person name="Myers J."/>
            <person name="Bonds A."/>
            <person name="Quandt C.A."/>
            <person name="Barry K."/>
            <person name="Liu P."/>
            <person name="Grigoriev I."/>
            <person name="Longcore J.E."/>
            <person name="James T.Y."/>
        </authorList>
    </citation>
    <scope>NUCLEOTIDE SEQUENCE</scope>
    <source>
        <strain evidence="3">JEL0513</strain>
    </source>
</reference>
<dbReference type="AlphaFoldDB" id="A0AAD5XFW7"/>
<keyword evidence="4" id="KW-1185">Reference proteome</keyword>